<dbReference type="Proteomes" id="UP001434883">
    <property type="component" value="Unassembled WGS sequence"/>
</dbReference>
<accession>A0ABV0QWJ9</accession>
<organism evidence="1 2">
    <name type="scientific">Xenoophorus captivus</name>
    <dbReference type="NCBI Taxonomy" id="1517983"/>
    <lineage>
        <taxon>Eukaryota</taxon>
        <taxon>Metazoa</taxon>
        <taxon>Chordata</taxon>
        <taxon>Craniata</taxon>
        <taxon>Vertebrata</taxon>
        <taxon>Euteleostomi</taxon>
        <taxon>Actinopterygii</taxon>
        <taxon>Neopterygii</taxon>
        <taxon>Teleostei</taxon>
        <taxon>Neoteleostei</taxon>
        <taxon>Acanthomorphata</taxon>
        <taxon>Ovalentaria</taxon>
        <taxon>Atherinomorphae</taxon>
        <taxon>Cyprinodontiformes</taxon>
        <taxon>Goodeidae</taxon>
        <taxon>Xenoophorus</taxon>
    </lineage>
</organism>
<reference evidence="1 2" key="1">
    <citation type="submission" date="2021-06" db="EMBL/GenBank/DDBJ databases">
        <authorList>
            <person name="Palmer J.M."/>
        </authorList>
    </citation>
    <scope>NUCLEOTIDE SEQUENCE [LARGE SCALE GENOMIC DNA]</scope>
    <source>
        <strain evidence="1 2">XC_2019</strain>
        <tissue evidence="1">Muscle</tissue>
    </source>
</reference>
<proteinExistence type="predicted"/>
<keyword evidence="2" id="KW-1185">Reference proteome</keyword>
<evidence type="ECO:0000313" key="2">
    <source>
        <dbReference type="Proteomes" id="UP001434883"/>
    </source>
</evidence>
<protein>
    <submittedName>
        <fullName evidence="1">Uncharacterized protein</fullName>
    </submittedName>
</protein>
<evidence type="ECO:0000313" key="1">
    <source>
        <dbReference type="EMBL" id="MEQ2200201.1"/>
    </source>
</evidence>
<sequence>MRAQHGTVLASFLFPIYTSTSTPQAAIFRSSLKILPQSASSQVCLDSKILVLKFETLLGLCNSIEAMR</sequence>
<name>A0ABV0QWJ9_9TELE</name>
<dbReference type="EMBL" id="JAHRIN010025798">
    <property type="protein sequence ID" value="MEQ2200201.1"/>
    <property type="molecule type" value="Genomic_DNA"/>
</dbReference>
<comment type="caution">
    <text evidence="1">The sequence shown here is derived from an EMBL/GenBank/DDBJ whole genome shotgun (WGS) entry which is preliminary data.</text>
</comment>
<gene>
    <name evidence="1" type="ORF">XENOCAPTIV_024889</name>
</gene>